<dbReference type="GO" id="GO:0006086">
    <property type="term" value="P:pyruvate decarboxylation to acetyl-CoA"/>
    <property type="evidence" value="ECO:0007669"/>
    <property type="project" value="TreeGrafter"/>
</dbReference>
<keyword evidence="5" id="KW-0670">Pyruvate</keyword>
<feature type="domain" description="Dehydrogenase E1 component" evidence="4">
    <location>
        <begin position="18"/>
        <end position="314"/>
    </location>
</feature>
<protein>
    <submittedName>
        <fullName evidence="5">Pyruvate dehydrogenase E1 component alpha subunit</fullName>
    </submittedName>
</protein>
<dbReference type="InterPro" id="IPR050642">
    <property type="entry name" value="PDH_E1_Alpha_Subunit"/>
</dbReference>
<proteinExistence type="predicted"/>
<dbReference type="Proteomes" id="UP000183995">
    <property type="component" value="Unassembled WGS sequence"/>
</dbReference>
<dbReference type="EMBL" id="FQXV01000010">
    <property type="protein sequence ID" value="SHI14404.1"/>
    <property type="molecule type" value="Genomic_DNA"/>
</dbReference>
<dbReference type="RefSeq" id="WP_073080024.1">
    <property type="nucleotide sequence ID" value="NZ_FQXV01000010.1"/>
</dbReference>
<accession>A0A1M5YRB6</accession>
<organism evidence="5 6">
    <name type="scientific">Sporobacter termitidis DSM 10068</name>
    <dbReference type="NCBI Taxonomy" id="1123282"/>
    <lineage>
        <taxon>Bacteria</taxon>
        <taxon>Bacillati</taxon>
        <taxon>Bacillota</taxon>
        <taxon>Clostridia</taxon>
        <taxon>Eubacteriales</taxon>
        <taxon>Oscillospiraceae</taxon>
        <taxon>Sporobacter</taxon>
    </lineage>
</organism>
<dbReference type="GO" id="GO:0004739">
    <property type="term" value="F:pyruvate dehydrogenase (acetyl-transferring) activity"/>
    <property type="evidence" value="ECO:0007669"/>
    <property type="project" value="TreeGrafter"/>
</dbReference>
<keyword evidence="2" id="KW-0560">Oxidoreductase</keyword>
<dbReference type="STRING" id="1123282.SAMN02745823_02742"/>
<reference evidence="5 6" key="1">
    <citation type="submission" date="2016-11" db="EMBL/GenBank/DDBJ databases">
        <authorList>
            <person name="Jaros S."/>
            <person name="Januszkiewicz K."/>
            <person name="Wedrychowicz H."/>
        </authorList>
    </citation>
    <scope>NUCLEOTIDE SEQUENCE [LARGE SCALE GENOMIC DNA]</scope>
    <source>
        <strain evidence="5 6">DSM 10068</strain>
    </source>
</reference>
<gene>
    <name evidence="5" type="ORF">SAMN02745823_02742</name>
</gene>
<sequence>MKSLKDENREEMLELLRMMVRIRAFEEKAARLFLDGKLIGFLHLYSGEEAVATGVCACLREDDYITSTHRGHGHCLAKGADINRMMAELYGKATGYSKDKGGSMHIADISKGIIGANGIVGAGIPIAVGAGFAQKYRETDGVAVTFFGDGASNRGTFHEALNMSAALNLPVIFICENNQFGMSTPFAYHSKNKTISQRAAAYDIPGVTVDGNDPIAVRDAAAIAVARARTGEGPTLIECLTWRHYGHFVGDSAPYKKPEDQTIWREKDPIPNFEKRLMKEGVANAAEIDKIQAETEEEIQAAVEFAEESPYPEIDVMFEDLDFSPADRKE</sequence>
<evidence type="ECO:0000256" key="2">
    <source>
        <dbReference type="ARBA" id="ARBA00023002"/>
    </source>
</evidence>
<evidence type="ECO:0000259" key="4">
    <source>
        <dbReference type="Pfam" id="PF00676"/>
    </source>
</evidence>
<dbReference type="AlphaFoldDB" id="A0A1M5YRB6"/>
<evidence type="ECO:0000313" key="6">
    <source>
        <dbReference type="Proteomes" id="UP000183995"/>
    </source>
</evidence>
<dbReference type="Pfam" id="PF00676">
    <property type="entry name" value="E1_dh"/>
    <property type="match status" value="1"/>
</dbReference>
<dbReference type="CDD" id="cd02000">
    <property type="entry name" value="TPP_E1_PDC_ADC_BCADC"/>
    <property type="match status" value="1"/>
</dbReference>
<dbReference type="SUPFAM" id="SSF52518">
    <property type="entry name" value="Thiamin diphosphate-binding fold (THDP-binding)"/>
    <property type="match status" value="1"/>
</dbReference>
<dbReference type="InterPro" id="IPR001017">
    <property type="entry name" value="DH_E1"/>
</dbReference>
<evidence type="ECO:0000256" key="3">
    <source>
        <dbReference type="ARBA" id="ARBA00023052"/>
    </source>
</evidence>
<evidence type="ECO:0000313" key="5">
    <source>
        <dbReference type="EMBL" id="SHI14404.1"/>
    </source>
</evidence>
<evidence type="ECO:0000256" key="1">
    <source>
        <dbReference type="ARBA" id="ARBA00001964"/>
    </source>
</evidence>
<comment type="cofactor">
    <cofactor evidence="1">
        <name>thiamine diphosphate</name>
        <dbReference type="ChEBI" id="CHEBI:58937"/>
    </cofactor>
</comment>
<dbReference type="PANTHER" id="PTHR11516:SF60">
    <property type="entry name" value="PYRUVATE DEHYDROGENASE E1 COMPONENT SUBUNIT ALPHA"/>
    <property type="match status" value="1"/>
</dbReference>
<dbReference type="PANTHER" id="PTHR11516">
    <property type="entry name" value="PYRUVATE DEHYDROGENASE E1 COMPONENT, ALPHA SUBUNIT BACTERIAL AND ORGANELLAR"/>
    <property type="match status" value="1"/>
</dbReference>
<dbReference type="InterPro" id="IPR029061">
    <property type="entry name" value="THDP-binding"/>
</dbReference>
<dbReference type="OrthoDB" id="9766715at2"/>
<dbReference type="Gene3D" id="3.40.50.970">
    <property type="match status" value="1"/>
</dbReference>
<keyword evidence="3" id="KW-0786">Thiamine pyrophosphate</keyword>
<keyword evidence="6" id="KW-1185">Reference proteome</keyword>
<name>A0A1M5YRB6_9FIRM</name>